<dbReference type="PROSITE" id="PS51697">
    <property type="entry name" value="ALOG"/>
    <property type="match status" value="1"/>
</dbReference>
<feature type="compositionally biased region" description="Pro residues" evidence="3">
    <location>
        <begin position="495"/>
        <end position="510"/>
    </location>
</feature>
<dbReference type="GO" id="GO:0055028">
    <property type="term" value="C:cortical microtubule"/>
    <property type="evidence" value="ECO:0007669"/>
    <property type="project" value="TreeGrafter"/>
</dbReference>
<dbReference type="PANTHER" id="PTHR31342">
    <property type="entry name" value="PROTEIN CHUP1, CHLOROPLASTIC"/>
    <property type="match status" value="1"/>
</dbReference>
<dbReference type="EMBL" id="JBCGBO010000002">
    <property type="protein sequence ID" value="KAK9223473.1"/>
    <property type="molecule type" value="Genomic_DNA"/>
</dbReference>
<dbReference type="Proteomes" id="UP001428341">
    <property type="component" value="Unassembled WGS sequence"/>
</dbReference>
<dbReference type="PANTHER" id="PTHR31342:SF41">
    <property type="entry name" value="OS08G0129600 PROTEIN"/>
    <property type="match status" value="1"/>
</dbReference>
<keyword evidence="1 2" id="KW-0175">Coiled coil</keyword>
<evidence type="ECO:0000256" key="3">
    <source>
        <dbReference type="SAM" id="MobiDB-lite"/>
    </source>
</evidence>
<dbReference type="InterPro" id="IPR040265">
    <property type="entry name" value="CHUP1/IPGA1-like"/>
</dbReference>
<feature type="region of interest" description="Disordered" evidence="3">
    <location>
        <begin position="1"/>
        <end position="86"/>
    </location>
</feature>
<feature type="compositionally biased region" description="Polar residues" evidence="3">
    <location>
        <begin position="18"/>
        <end position="40"/>
    </location>
</feature>
<feature type="compositionally biased region" description="Basic and acidic residues" evidence="3">
    <location>
        <begin position="1"/>
        <end position="11"/>
    </location>
</feature>
<organism evidence="5 6">
    <name type="scientific">Citrus x changshan-huyou</name>
    <dbReference type="NCBI Taxonomy" id="2935761"/>
    <lineage>
        <taxon>Eukaryota</taxon>
        <taxon>Viridiplantae</taxon>
        <taxon>Streptophyta</taxon>
        <taxon>Embryophyta</taxon>
        <taxon>Tracheophyta</taxon>
        <taxon>Spermatophyta</taxon>
        <taxon>Magnoliopsida</taxon>
        <taxon>eudicotyledons</taxon>
        <taxon>Gunneridae</taxon>
        <taxon>Pentapetalae</taxon>
        <taxon>rosids</taxon>
        <taxon>malvids</taxon>
        <taxon>Sapindales</taxon>
        <taxon>Rutaceae</taxon>
        <taxon>Aurantioideae</taxon>
        <taxon>Citrus</taxon>
    </lineage>
</organism>
<sequence length="1040" mass="118470">MRDENASENRAKTLKFADQNQPPKSQNTKTNSSINPSKPRSSWGLKGFTVDKKTKSQTTATSKKLPLTTNSSDVTNQKNSIVASHSRVKRSLIGDLACSMNPAQVHPNSYQTHRRQSSGSRDLFLELDSLRSLLQESKEREFKLQAELSEWKRNPKVLELERELEAKKIENDEIVRRVGMLEDEKTSLSEQLAALSVILERKNDNENAINMGSSSSQNLEMEVVELRRLNKELQMEKRNLACKLSSMENQLTSLAKASESDIISKIKAEALVLRHTNEDLSKQVEGLQMSRLNEVEELAYLRWVNSCLRDELQNSCSATNSEKASSPNTIEEIVENVGSLPNQNNKVLEYSGGRRLSFIKKFKKWPIASEEMSNLECQDNVLDKTWVQLEEGRSPRRRHSISGSNCRAEELMPNKRRQSDGFMCTKETEHEEESLSSQKYDFDQRPQFSANRLEMNRNASVLEVEKRVLRVPNPPPRPSCGISGGAKEERQAQIPQPPPLPRPPPPPPAPKFSGKSTTGVVQRAPQVVEFYHSLMKRDSRKDSSNGGVCEAPNVANVRSSMIGEIENRSSHLLAIKADVATQGEFVNSLIREVNNAVYENIEDVVAFVKWLDDELGFLVDERAVLKHFDWPEKKADTLREAAFGYRDLKKLESEVSYYKDDPRVPCDLALKKMVSLSEKMERTVYALLRTRETLMRNCREFQIPTAWMLDDGIISKIKLSSVKLAKKYMRRVAMELQSKAGVEKDPAMDYMLLQGVRFAFRIHQEDLMQKRCTHLKNFATSHIFLTKSWYLVAGQRLFQNCDDNSIFYHTMEVEHFVVRYDHMKENFVWSFKEARFLSLEPAVSAAAAAACCSSKSSGTTTSRTTTTAVRTHHSMLFSSPQASIQSPVVSFGRYEAQKRRDWDTFMQYLSQHRPPLALSRCSGAHVLEFLKYLDQFGKTKVHAQSCPLFGHAHAPAPCRCPMMQAWGSLDALVGRLRAAYEENGGQPEINPFSARAVRLYLRDVRDVQAEARGMIGYDQKKTRKNNYMPHHIQQQQQYYD</sequence>
<feature type="compositionally biased region" description="Polar residues" evidence="3">
    <location>
        <begin position="67"/>
        <end position="83"/>
    </location>
</feature>
<name>A0AAP0MZ66_9ROSI</name>
<feature type="domain" description="ALOG" evidence="4">
    <location>
        <begin position="893"/>
        <end position="1020"/>
    </location>
</feature>
<dbReference type="GO" id="GO:0072699">
    <property type="term" value="P:protein localization to cortical microtubule cytoskeleton"/>
    <property type="evidence" value="ECO:0007669"/>
    <property type="project" value="TreeGrafter"/>
</dbReference>
<gene>
    <name evidence="5" type="ORF">WN944_011917</name>
</gene>
<feature type="region of interest" description="Disordered" evidence="3">
    <location>
        <begin position="392"/>
        <end position="442"/>
    </location>
</feature>
<feature type="coiled-coil region" evidence="2">
    <location>
        <begin position="216"/>
        <end position="250"/>
    </location>
</feature>
<feature type="region of interest" description="Disordered" evidence="3">
    <location>
        <begin position="467"/>
        <end position="520"/>
    </location>
</feature>
<feature type="coiled-coil region" evidence="2">
    <location>
        <begin position="127"/>
        <end position="184"/>
    </location>
</feature>
<evidence type="ECO:0000256" key="2">
    <source>
        <dbReference type="SAM" id="Coils"/>
    </source>
</evidence>
<evidence type="ECO:0000256" key="1">
    <source>
        <dbReference type="ARBA" id="ARBA00023054"/>
    </source>
</evidence>
<keyword evidence="6" id="KW-1185">Reference proteome</keyword>
<feature type="compositionally biased region" description="Basic and acidic residues" evidence="3">
    <location>
        <begin position="407"/>
        <end position="419"/>
    </location>
</feature>
<dbReference type="Pfam" id="PF04852">
    <property type="entry name" value="ALOG_dom"/>
    <property type="match status" value="1"/>
</dbReference>
<accession>A0AAP0MZ66</accession>
<dbReference type="InterPro" id="IPR006936">
    <property type="entry name" value="ALOG_dom"/>
</dbReference>
<evidence type="ECO:0000259" key="4">
    <source>
        <dbReference type="PROSITE" id="PS51697"/>
    </source>
</evidence>
<evidence type="ECO:0000313" key="6">
    <source>
        <dbReference type="Proteomes" id="UP001428341"/>
    </source>
</evidence>
<protein>
    <recommendedName>
        <fullName evidence="4">ALOG domain-containing protein</fullName>
    </recommendedName>
</protein>
<dbReference type="AlphaFoldDB" id="A0AAP0MZ66"/>
<comment type="caution">
    <text evidence="5">The sequence shown here is derived from an EMBL/GenBank/DDBJ whole genome shotgun (WGS) entry which is preliminary data.</text>
</comment>
<evidence type="ECO:0000313" key="5">
    <source>
        <dbReference type="EMBL" id="KAK9223473.1"/>
    </source>
</evidence>
<reference evidence="5 6" key="1">
    <citation type="submission" date="2024-05" db="EMBL/GenBank/DDBJ databases">
        <title>Haplotype-resolved chromosome-level genome assembly of Huyou (Citrus changshanensis).</title>
        <authorList>
            <person name="Miao C."/>
            <person name="Chen W."/>
            <person name="Wu Y."/>
            <person name="Wang L."/>
            <person name="Zhao S."/>
            <person name="Grierson D."/>
            <person name="Xu C."/>
            <person name="Chen K."/>
        </authorList>
    </citation>
    <scope>NUCLEOTIDE SEQUENCE [LARGE SCALE GENOMIC DNA]</scope>
    <source>
        <strain evidence="5">01-14</strain>
        <tissue evidence="5">Leaf</tissue>
    </source>
</reference>
<proteinExistence type="predicted"/>